<keyword evidence="3" id="KW-1185">Reference proteome</keyword>
<keyword evidence="2" id="KW-0812">Transmembrane</keyword>
<keyword evidence="2" id="KW-1133">Transmembrane helix</keyword>
<sequence>GPALHCLRLSPGLSLFCVLKPPVHLQFPRRSPHLSECSRTCNGYAGAERYSTVASIKSALDWGRQACCSGLTARAAHSVETACPTGSQCTASSSNSSPLTPRLTEDPTSQDFEESRGLKAQQPPPPPAFAANTSKDSKRRFQLLRLAARSLTIFSAYVIAGLTFPLSSVVLP</sequence>
<proteinExistence type="predicted"/>
<feature type="compositionally biased region" description="Polar residues" evidence="1">
    <location>
        <begin position="85"/>
        <end position="99"/>
    </location>
</feature>
<dbReference type="AlphaFoldDB" id="A0A1I8FNF0"/>
<evidence type="ECO:0000313" key="4">
    <source>
        <dbReference type="WBParaSite" id="maker-unitig_40031-snap-gene-0.2-mRNA-1"/>
    </source>
</evidence>
<keyword evidence="2" id="KW-0472">Membrane</keyword>
<evidence type="ECO:0000256" key="2">
    <source>
        <dbReference type="SAM" id="Phobius"/>
    </source>
</evidence>
<organism evidence="3 4">
    <name type="scientific">Macrostomum lignano</name>
    <dbReference type="NCBI Taxonomy" id="282301"/>
    <lineage>
        <taxon>Eukaryota</taxon>
        <taxon>Metazoa</taxon>
        <taxon>Spiralia</taxon>
        <taxon>Lophotrochozoa</taxon>
        <taxon>Platyhelminthes</taxon>
        <taxon>Rhabditophora</taxon>
        <taxon>Macrostomorpha</taxon>
        <taxon>Macrostomida</taxon>
        <taxon>Macrostomidae</taxon>
        <taxon>Macrostomum</taxon>
    </lineage>
</organism>
<name>A0A1I8FNF0_9PLAT</name>
<reference evidence="4" key="1">
    <citation type="submission" date="2016-11" db="UniProtKB">
        <authorList>
            <consortium name="WormBaseParasite"/>
        </authorList>
    </citation>
    <scope>IDENTIFICATION</scope>
</reference>
<evidence type="ECO:0000256" key="1">
    <source>
        <dbReference type="SAM" id="MobiDB-lite"/>
    </source>
</evidence>
<feature type="transmembrane region" description="Helical" evidence="2">
    <location>
        <begin position="146"/>
        <end position="166"/>
    </location>
</feature>
<evidence type="ECO:0000313" key="3">
    <source>
        <dbReference type="Proteomes" id="UP000095280"/>
    </source>
</evidence>
<feature type="region of interest" description="Disordered" evidence="1">
    <location>
        <begin position="85"/>
        <end position="134"/>
    </location>
</feature>
<protein>
    <submittedName>
        <fullName evidence="4">Transmembrane protein</fullName>
    </submittedName>
</protein>
<dbReference type="Proteomes" id="UP000095280">
    <property type="component" value="Unplaced"/>
</dbReference>
<dbReference type="WBParaSite" id="maker-unitig_40031-snap-gene-0.2-mRNA-1">
    <property type="protein sequence ID" value="maker-unitig_40031-snap-gene-0.2-mRNA-1"/>
    <property type="gene ID" value="maker-unitig_40031-snap-gene-0.2"/>
</dbReference>
<accession>A0A1I8FNF0</accession>